<feature type="binding site" evidence="5">
    <location>
        <position position="191"/>
    </location>
    <ligand>
        <name>NAD(+)</name>
        <dbReference type="ChEBI" id="CHEBI:57540"/>
    </ligand>
</feature>
<dbReference type="GO" id="GO:0071269">
    <property type="term" value="P:L-homocysteine biosynthetic process"/>
    <property type="evidence" value="ECO:0007669"/>
    <property type="project" value="UniProtKB-UniRule"/>
</dbReference>
<dbReference type="HAMAP" id="MF_00563">
    <property type="entry name" value="AdoHcyase"/>
    <property type="match status" value="1"/>
</dbReference>
<dbReference type="NCBIfam" id="TIGR00936">
    <property type="entry name" value="ahcY"/>
    <property type="match status" value="1"/>
</dbReference>
<feature type="binding site" evidence="5">
    <location>
        <position position="186"/>
    </location>
    <ligand>
        <name>substrate</name>
    </ligand>
</feature>
<dbReference type="GO" id="GO:0004013">
    <property type="term" value="F:adenosylhomocysteinase activity"/>
    <property type="evidence" value="ECO:0007669"/>
    <property type="project" value="UniProtKB-UniRule"/>
</dbReference>
<dbReference type="Proteomes" id="UP000008915">
    <property type="component" value="Chromosome"/>
</dbReference>
<dbReference type="InterPro" id="IPR020082">
    <property type="entry name" value="S-Ado-L-homoCys_hydrolase_CS"/>
</dbReference>
<feature type="binding site" evidence="5">
    <location>
        <position position="131"/>
    </location>
    <ligand>
        <name>substrate</name>
    </ligand>
</feature>
<dbReference type="PROSITE" id="PS00738">
    <property type="entry name" value="ADOHCYASE_1"/>
    <property type="match status" value="1"/>
</dbReference>
<feature type="binding site" evidence="5 6">
    <location>
        <position position="243"/>
    </location>
    <ligand>
        <name>NAD(+)</name>
        <dbReference type="ChEBI" id="CHEBI:57540"/>
    </ligand>
</feature>
<dbReference type="PANTHER" id="PTHR23420:SF0">
    <property type="entry name" value="ADENOSYLHOMOCYSTEINASE"/>
    <property type="match status" value="1"/>
</dbReference>
<dbReference type="GO" id="GO:0005829">
    <property type="term" value="C:cytosol"/>
    <property type="evidence" value="ECO:0007669"/>
    <property type="project" value="TreeGrafter"/>
</dbReference>
<dbReference type="KEGG" id="tmr:Tmar_1097"/>
<feature type="domain" description="S-adenosyl-L-homocysteine hydrolase NAD binding" evidence="9">
    <location>
        <begin position="191"/>
        <end position="352"/>
    </location>
</feature>
<comment type="cofactor">
    <cofactor evidence="5 6 7">
        <name>NAD(+)</name>
        <dbReference type="ChEBI" id="CHEBI:57540"/>
    </cofactor>
    <text evidence="5 6 7">Binds 1 NAD(+) per subunit.</text>
</comment>
<proteinExistence type="inferred from homology"/>
<dbReference type="InterPro" id="IPR015878">
    <property type="entry name" value="Ado_hCys_hydrolase_NAD-bd"/>
</dbReference>
<dbReference type="PIRSF" id="PIRSF001109">
    <property type="entry name" value="Ad_hcy_hydrolase"/>
    <property type="match status" value="1"/>
</dbReference>
<evidence type="ECO:0000256" key="8">
    <source>
        <dbReference type="RuleBase" id="RU004166"/>
    </source>
</evidence>
<comment type="pathway">
    <text evidence="5 7">Amino-acid biosynthesis; L-homocysteine biosynthesis; L-homocysteine from S-adenosyl-L-homocysteine: step 1/1.</text>
</comment>
<sequence>MTAPASPSPSRIRDPGRAPAGWQKIRWVEARMPVVAALERRLVERGSLAGRRIAICLHLEAKTARMALALHRAGAQVAICGSNPLSTQDDVAAALAEAGVTVYAWHGATPEEYTAFIDDTVTFGPHLVLDDGGDLVTHLHTRRRERLGAVRGGAEETTTGVLRLRAMARDGVLAFPMVATNHARMKNRFDNRYGTGQSVWDGIMRLTNLVVAGKTVVVCGYGWCGKGVAERARGLGARVIVCEVDPIRANEALMDGHQVMPSEEAAALGDVFVTVTGCRDVLVGEHFRRMKDGALLANAGHFDVEISKPDLEAMAQRVEESRPGVRTYVLPGGRRLHLLAEGRLVNLAGGDGHPAEIMDLSFGLQLLALEWVDREADRLGPGVHPLPEELDREVAALRLEAVGVRIDRLRPEQEAYLAGWQEGTA</sequence>
<dbReference type="RefSeq" id="WP_013495515.1">
    <property type="nucleotide sequence ID" value="NC_014831.1"/>
</dbReference>
<feature type="binding site" evidence="5 6">
    <location>
        <position position="346"/>
    </location>
    <ligand>
        <name>NAD(+)</name>
        <dbReference type="ChEBI" id="CHEBI:57540"/>
    </ligand>
</feature>
<evidence type="ECO:0000256" key="4">
    <source>
        <dbReference type="ARBA" id="ARBA00023027"/>
    </source>
</evidence>
<evidence type="ECO:0000259" key="9">
    <source>
        <dbReference type="SMART" id="SM00997"/>
    </source>
</evidence>
<dbReference type="SUPFAM" id="SSF52283">
    <property type="entry name" value="Formate/glycerate dehydrogenase catalytic domain-like"/>
    <property type="match status" value="1"/>
</dbReference>
<dbReference type="FunFam" id="3.40.50.720:FF:000004">
    <property type="entry name" value="Adenosylhomocysteinase"/>
    <property type="match status" value="1"/>
</dbReference>
<keyword evidence="3 5" id="KW-0378">Hydrolase</keyword>
<evidence type="ECO:0000256" key="1">
    <source>
        <dbReference type="ARBA" id="ARBA00007122"/>
    </source>
</evidence>
<evidence type="ECO:0000256" key="6">
    <source>
        <dbReference type="PIRSR" id="PIRSR001109-2"/>
    </source>
</evidence>
<feature type="binding site" evidence="5">
    <location>
        <position position="156"/>
    </location>
    <ligand>
        <name>substrate</name>
    </ligand>
</feature>
<dbReference type="STRING" id="644966.Tmar_1097"/>
<dbReference type="GO" id="GO:0033353">
    <property type="term" value="P:S-adenosylmethionine cycle"/>
    <property type="evidence" value="ECO:0007669"/>
    <property type="project" value="TreeGrafter"/>
</dbReference>
<comment type="caution">
    <text evidence="5">Lacks conserved residue(s) required for the propagation of feature annotation.</text>
</comment>
<comment type="catalytic activity">
    <reaction evidence="5 7">
        <text>S-adenosyl-L-homocysteine + H2O = L-homocysteine + adenosine</text>
        <dbReference type="Rhea" id="RHEA:21708"/>
        <dbReference type="ChEBI" id="CHEBI:15377"/>
        <dbReference type="ChEBI" id="CHEBI:16335"/>
        <dbReference type="ChEBI" id="CHEBI:57856"/>
        <dbReference type="ChEBI" id="CHEBI:58199"/>
        <dbReference type="EC" id="3.13.2.1"/>
    </reaction>
</comment>
<evidence type="ECO:0000256" key="7">
    <source>
        <dbReference type="RuleBase" id="RU000548"/>
    </source>
</evidence>
<accession>E6SK69</accession>
<dbReference type="eggNOG" id="COG0499">
    <property type="taxonomic scope" value="Bacteria"/>
</dbReference>
<dbReference type="Pfam" id="PF05221">
    <property type="entry name" value="AdoHcyase"/>
    <property type="match status" value="2"/>
</dbReference>
<feature type="binding site" evidence="5 6">
    <location>
        <begin position="299"/>
        <end position="301"/>
    </location>
    <ligand>
        <name>NAD(+)</name>
        <dbReference type="ChEBI" id="CHEBI:57540"/>
    </ligand>
</feature>
<dbReference type="AlphaFoldDB" id="E6SK69"/>
<comment type="similarity">
    <text evidence="1 5 8">Belongs to the adenosylhomocysteinase family.</text>
</comment>
<protein>
    <recommendedName>
        <fullName evidence="5">Adenosylhomocysteinase</fullName>
        <ecNumber evidence="5">3.13.2.1</ecNumber>
    </recommendedName>
    <alternativeName>
        <fullName evidence="5">S-adenosyl-L-homocysteine hydrolase</fullName>
        <shortName evidence="5">AdoHcyase</shortName>
    </alternativeName>
</protein>
<dbReference type="InterPro" id="IPR042172">
    <property type="entry name" value="Adenosylhomocyst_ase-like_sf"/>
</dbReference>
<dbReference type="EMBL" id="CP002344">
    <property type="protein sequence ID" value="ADU51210.1"/>
    <property type="molecule type" value="Genomic_DNA"/>
</dbReference>
<dbReference type="PROSITE" id="PS00739">
    <property type="entry name" value="ADOHCYASE_2"/>
    <property type="match status" value="1"/>
</dbReference>
<dbReference type="UniPathway" id="UPA00314">
    <property type="reaction ID" value="UER00076"/>
</dbReference>
<dbReference type="NCBIfam" id="NF004005">
    <property type="entry name" value="PRK05476.2-3"/>
    <property type="match status" value="1"/>
</dbReference>
<reference evidence="10 11" key="1">
    <citation type="journal article" date="2010" name="Stand. Genomic Sci.">
        <title>Complete genome sequence of Thermaerobacter marianensis type strain (7p75a).</title>
        <authorList>
            <person name="Han C."/>
            <person name="Gu W."/>
            <person name="Zhang X."/>
            <person name="Lapidus A."/>
            <person name="Nolan M."/>
            <person name="Copeland A."/>
            <person name="Lucas S."/>
            <person name="Del Rio T.G."/>
            <person name="Tice H."/>
            <person name="Cheng J.F."/>
            <person name="Tapia R."/>
            <person name="Goodwin L."/>
            <person name="Pitluck S."/>
            <person name="Pagani I."/>
            <person name="Ivanova N."/>
            <person name="Mavromatis K."/>
            <person name="Mikhailova N."/>
            <person name="Pati A."/>
            <person name="Chen A."/>
            <person name="Palaniappan K."/>
            <person name="Land M."/>
            <person name="Hauser L."/>
            <person name="Chang Y.J."/>
            <person name="Jeffries C.D."/>
            <person name="Schneider S."/>
            <person name="Rohde M."/>
            <person name="Goker M."/>
            <person name="Pukall R."/>
            <person name="Woyke T."/>
            <person name="Bristow J."/>
            <person name="Eisen J.A."/>
            <person name="Markowitz V."/>
            <person name="Hugenholtz P."/>
            <person name="Kyrpides N.C."/>
            <person name="Klenk H.P."/>
            <person name="Detter J.C."/>
        </authorList>
    </citation>
    <scope>NUCLEOTIDE SEQUENCE [LARGE SCALE GENOMIC DNA]</scope>
    <source>
        <strain evidence="11">ATCC 700841 / DSM 12885 / JCM 10246 / 7p75a</strain>
    </source>
</reference>
<feature type="binding site" evidence="5 6">
    <location>
        <begin position="157"/>
        <end position="159"/>
    </location>
    <ligand>
        <name>NAD(+)</name>
        <dbReference type="ChEBI" id="CHEBI:57540"/>
    </ligand>
</feature>
<dbReference type="SMART" id="SM00996">
    <property type="entry name" value="AdoHcyase"/>
    <property type="match status" value="1"/>
</dbReference>
<name>E6SK69_THEM7</name>
<feature type="binding site" evidence="6">
    <location>
        <position position="353"/>
    </location>
    <ligand>
        <name>NAD(+)</name>
        <dbReference type="ChEBI" id="CHEBI:57540"/>
    </ligand>
</feature>
<evidence type="ECO:0000256" key="5">
    <source>
        <dbReference type="HAMAP-Rule" id="MF_00563"/>
    </source>
</evidence>
<dbReference type="EC" id="3.13.2.1" evidence="5"/>
<dbReference type="Gene3D" id="3.40.50.720">
    <property type="entry name" value="NAD(P)-binding Rossmann-like Domain"/>
    <property type="match status" value="1"/>
</dbReference>
<evidence type="ECO:0000313" key="10">
    <source>
        <dbReference type="EMBL" id="ADU51210.1"/>
    </source>
</evidence>
<evidence type="ECO:0000256" key="3">
    <source>
        <dbReference type="ARBA" id="ARBA00022801"/>
    </source>
</evidence>
<keyword evidence="4 5" id="KW-0520">NAD</keyword>
<gene>
    <name evidence="5" type="primary">ahcY</name>
    <name evidence="10" type="ordered locus">Tmar_1097</name>
</gene>
<dbReference type="Gene3D" id="3.40.50.1480">
    <property type="entry name" value="Adenosylhomocysteinase-like"/>
    <property type="match status" value="1"/>
</dbReference>
<feature type="binding site" evidence="5">
    <location>
        <position position="190"/>
    </location>
    <ligand>
        <name>substrate</name>
    </ligand>
</feature>
<feature type="binding site" evidence="6">
    <location>
        <begin position="222"/>
        <end position="227"/>
    </location>
    <ligand>
        <name>NAD(+)</name>
        <dbReference type="ChEBI" id="CHEBI:57540"/>
    </ligand>
</feature>
<dbReference type="Pfam" id="PF00670">
    <property type="entry name" value="AdoHcyase_NAD"/>
    <property type="match status" value="1"/>
</dbReference>
<feature type="binding site" evidence="5">
    <location>
        <begin position="220"/>
        <end position="225"/>
    </location>
    <ligand>
        <name>NAD(+)</name>
        <dbReference type="ChEBI" id="CHEBI:57540"/>
    </ligand>
</feature>
<organism evidence="10 11">
    <name type="scientific">Thermaerobacter marianensis (strain ATCC 700841 / DSM 12885 / JCM 10246 / 7p75a)</name>
    <dbReference type="NCBI Taxonomy" id="644966"/>
    <lineage>
        <taxon>Bacteria</taxon>
        <taxon>Bacillati</taxon>
        <taxon>Bacillota</taxon>
        <taxon>Clostridia</taxon>
        <taxon>Eubacteriales</taxon>
        <taxon>Clostridiales Family XVII. Incertae Sedis</taxon>
        <taxon>Thermaerobacter</taxon>
    </lineage>
</organism>
<dbReference type="GO" id="GO:0006730">
    <property type="term" value="P:one-carbon metabolic process"/>
    <property type="evidence" value="ECO:0007669"/>
    <property type="project" value="UniProtKB-UniRule"/>
</dbReference>
<dbReference type="SUPFAM" id="SSF51735">
    <property type="entry name" value="NAD(P)-binding Rossmann-fold domains"/>
    <property type="match status" value="1"/>
</dbReference>
<dbReference type="InterPro" id="IPR036291">
    <property type="entry name" value="NAD(P)-bd_dom_sf"/>
</dbReference>
<dbReference type="PANTHER" id="PTHR23420">
    <property type="entry name" value="ADENOSYLHOMOCYSTEINASE"/>
    <property type="match status" value="1"/>
</dbReference>
<keyword evidence="2 5" id="KW-0554">One-carbon metabolism</keyword>
<evidence type="ECO:0000256" key="2">
    <source>
        <dbReference type="ARBA" id="ARBA00022563"/>
    </source>
</evidence>
<dbReference type="HOGENOM" id="CLU_025194_2_1_9"/>
<comment type="subcellular location">
    <subcellularLocation>
        <location evidence="5">Cytoplasm</location>
    </subcellularLocation>
</comment>
<dbReference type="CDD" id="cd00401">
    <property type="entry name" value="SAHH"/>
    <property type="match status" value="1"/>
</dbReference>
<reference evidence="11" key="2">
    <citation type="journal article" date="2010" name="Stand. Genomic Sci.">
        <title>Complete genome sequence of Thermaerobacter marianensis type strain (7p75aT).</title>
        <authorList>
            <person name="Han C."/>
            <person name="Gu W."/>
            <person name="Zhang X."/>
            <person name="Lapidus A."/>
            <person name="Nolan M."/>
            <person name="Copeland A."/>
            <person name="Lucas S."/>
            <person name="Glavina Del Rio T."/>
            <person name="Tice H."/>
            <person name="Cheng J."/>
            <person name="Tapia R."/>
            <person name="Goodwin L."/>
            <person name="Pitluck S."/>
            <person name="Pagani I."/>
            <person name="Ivanova N."/>
            <person name="Mavromatis K."/>
            <person name="Mikhailova N."/>
            <person name="Pati A."/>
            <person name="Chen A."/>
            <person name="Palaniappan K."/>
            <person name="Land M."/>
            <person name="Hauser L."/>
            <person name="Chang Y."/>
            <person name="Jeffries C."/>
            <person name="Schneider S."/>
            <person name="Rohde M."/>
            <person name="Goker M."/>
            <person name="Pukall R."/>
            <person name="Woyke T."/>
            <person name="Bristow J."/>
            <person name="Eisen J."/>
            <person name="Markowitz V."/>
            <person name="Hugenholtz P."/>
            <person name="Kyrpides N."/>
            <person name="Klenk H."/>
            <person name="Detter J."/>
        </authorList>
    </citation>
    <scope>NUCLEOTIDE SEQUENCE [LARGE SCALE GENOMIC DNA]</scope>
    <source>
        <strain evidence="11">ATCC 700841 / DSM 12885 / JCM 10246 / 7p75a</strain>
    </source>
</reference>
<evidence type="ECO:0000313" key="11">
    <source>
        <dbReference type="Proteomes" id="UP000008915"/>
    </source>
</evidence>
<comment type="function">
    <text evidence="5">May play a key role in the regulation of the intracellular concentration of adenosylhomocysteine.</text>
</comment>
<dbReference type="SMART" id="SM00997">
    <property type="entry name" value="AdoHcyase_NAD"/>
    <property type="match status" value="1"/>
</dbReference>
<keyword evidence="11" id="KW-1185">Reference proteome</keyword>
<dbReference type="InterPro" id="IPR000043">
    <property type="entry name" value="Adenosylhomocysteinase-like"/>
</dbReference>
<keyword evidence="5" id="KW-0963">Cytoplasm</keyword>